<dbReference type="RefSeq" id="WP_081610285.1">
    <property type="nucleotide sequence ID" value="NZ_AQUX01000001.1"/>
</dbReference>
<keyword evidence="1 4" id="KW-0547">Nucleotide-binding</keyword>
<keyword evidence="3" id="KW-0143">Chaperone</keyword>
<dbReference type="eggNOG" id="COG0443">
    <property type="taxonomic scope" value="Bacteria"/>
</dbReference>
<dbReference type="AlphaFoldDB" id="A0A097IHY0"/>
<dbReference type="InterPro" id="IPR043129">
    <property type="entry name" value="ATPase_NBD"/>
</dbReference>
<organism evidence="6 7">
    <name type="scientific">Corynebacterium doosanense CAU 212 = DSM 45436</name>
    <dbReference type="NCBI Taxonomy" id="558173"/>
    <lineage>
        <taxon>Bacteria</taxon>
        <taxon>Bacillati</taxon>
        <taxon>Actinomycetota</taxon>
        <taxon>Actinomycetes</taxon>
        <taxon>Mycobacteriales</taxon>
        <taxon>Corynebacteriaceae</taxon>
        <taxon>Corynebacterium</taxon>
    </lineage>
</organism>
<dbReference type="GO" id="GO:0140662">
    <property type="term" value="F:ATP-dependent protein folding chaperone"/>
    <property type="evidence" value="ECO:0007669"/>
    <property type="project" value="InterPro"/>
</dbReference>
<evidence type="ECO:0000256" key="4">
    <source>
        <dbReference type="RuleBase" id="RU003322"/>
    </source>
</evidence>
<keyword evidence="2 4" id="KW-0067">ATP-binding</keyword>
<evidence type="ECO:0000256" key="1">
    <source>
        <dbReference type="ARBA" id="ARBA00022741"/>
    </source>
</evidence>
<dbReference type="Pfam" id="PF00012">
    <property type="entry name" value="HSP70"/>
    <property type="match status" value="1"/>
</dbReference>
<dbReference type="GO" id="GO:0005524">
    <property type="term" value="F:ATP binding"/>
    <property type="evidence" value="ECO:0007669"/>
    <property type="project" value="UniProtKB-KW"/>
</dbReference>
<dbReference type="Gene3D" id="3.30.420.40">
    <property type="match status" value="2"/>
</dbReference>
<protein>
    <submittedName>
        <fullName evidence="6">Molecular chaperone Hsp70</fullName>
    </submittedName>
</protein>
<dbReference type="Proteomes" id="UP000029914">
    <property type="component" value="Chromosome"/>
</dbReference>
<sequence>MSRPWNLAIDFGTSNTAAAHTSPMTDAVESVALSHRSNLMPSAVFLESDSGSDSVSLAVGDTAIGLGRRDPQRLALSPKRYIDHDVMQLGGREVPVPTVIGSVVRSVVERSSAQHGGDKPASVTFTHPEAWSVHSINQLVAAAEYAGVERSAIRLISEPRAAAIHYASQSSIADGSHVAVFDFGGGTLDIAVLRADAGGNFQVVATKGDNSLGGRTVDNLLFRWVLEQVGHDDPDLADYLKSAPISTMHSLDQNIREAKEMLSDTSSATITVSTPEGESDLLLTRDEFNHVIDGAVSRAVELTKSALDQAGVDTATTPIYMTGGSSRIPHMQNRLGELGRVMTLDDPKTVVCRGALTATMAGFSHDISGKSTPNNEERRVSTPPAHAPAAGAAGAAGVAGATAFGAGNAGAQTPRQPQPQQPQHQNQAQPETRVQPAHQADPYAQQQASVPSSESTSDGSNRGLLIGGAAVAALLVVGGGIWALNRGGGEEQQVAEPTTTVTSEESATSAAGSSSAAASTSASTSTTGDGFLASERPDIAAVVPAQLTEATDNCFGETTTENSSTIPVSIKDYLTETATWCTMEDDKSVEGYLGSFYVFTGDDAKKTYDEANSGAPDGFDVLQESSGDQPEIGLASVDDDGTQKADIRIFYPDDNMTLFFEISSYEPDAADDASKVNKAEIEKNLERYGF</sequence>
<reference evidence="6 7" key="1">
    <citation type="submission" date="2013-09" db="EMBL/GenBank/DDBJ databases">
        <title>Complete genome sequence of Corynebacterium doosanense CAU 212(T) (=DSM 45436(T)), isolated from activated sludge.</title>
        <authorList>
            <person name="Schaffert L."/>
            <person name="Albersmeier A."/>
            <person name="Kalinowski J."/>
            <person name="Ruckert C."/>
        </authorList>
    </citation>
    <scope>NUCLEOTIDE SEQUENCE [LARGE SCALE GENOMIC DNA]</scope>
    <source>
        <strain evidence="6 7">CAU 212</strain>
    </source>
</reference>
<evidence type="ECO:0000256" key="2">
    <source>
        <dbReference type="ARBA" id="ARBA00022840"/>
    </source>
</evidence>
<keyword evidence="7" id="KW-1185">Reference proteome</keyword>
<accession>A0A097IHY0</accession>
<dbReference type="PANTHER" id="PTHR19375">
    <property type="entry name" value="HEAT SHOCK PROTEIN 70KDA"/>
    <property type="match status" value="1"/>
</dbReference>
<proteinExistence type="inferred from homology"/>
<feature type="region of interest" description="Disordered" evidence="5">
    <location>
        <begin position="364"/>
        <end position="461"/>
    </location>
</feature>
<dbReference type="OrthoDB" id="9766019at2"/>
<evidence type="ECO:0000313" key="7">
    <source>
        <dbReference type="Proteomes" id="UP000029914"/>
    </source>
</evidence>
<feature type="compositionally biased region" description="Polar residues" evidence="5">
    <location>
        <begin position="444"/>
        <end position="460"/>
    </location>
</feature>
<evidence type="ECO:0000313" key="6">
    <source>
        <dbReference type="EMBL" id="AIT61733.1"/>
    </source>
</evidence>
<dbReference type="STRING" id="558173.CDOO_10985"/>
<dbReference type="PRINTS" id="PR00301">
    <property type="entry name" value="HEATSHOCK70"/>
</dbReference>
<evidence type="ECO:0000256" key="3">
    <source>
        <dbReference type="ARBA" id="ARBA00023186"/>
    </source>
</evidence>
<comment type="similarity">
    <text evidence="4">Belongs to the heat shock protein 70 family.</text>
</comment>
<feature type="compositionally biased region" description="Low complexity" evidence="5">
    <location>
        <begin position="387"/>
        <end position="415"/>
    </location>
</feature>
<dbReference type="InterPro" id="IPR013126">
    <property type="entry name" value="Hsp_70_fam"/>
</dbReference>
<feature type="compositionally biased region" description="Low complexity" evidence="5">
    <location>
        <begin position="421"/>
        <end position="430"/>
    </location>
</feature>
<feature type="region of interest" description="Disordered" evidence="5">
    <location>
        <begin position="489"/>
        <end position="532"/>
    </location>
</feature>
<dbReference type="HOGENOM" id="CLU_025252_0_0_11"/>
<dbReference type="Gene3D" id="3.90.640.10">
    <property type="entry name" value="Actin, Chain A, domain 4"/>
    <property type="match status" value="1"/>
</dbReference>
<dbReference type="SUPFAM" id="SSF53067">
    <property type="entry name" value="Actin-like ATPase domain"/>
    <property type="match status" value="2"/>
</dbReference>
<dbReference type="EMBL" id="CP006764">
    <property type="protein sequence ID" value="AIT61733.1"/>
    <property type="molecule type" value="Genomic_DNA"/>
</dbReference>
<dbReference type="KEGG" id="cdo:CDOO_10985"/>
<evidence type="ECO:0000256" key="5">
    <source>
        <dbReference type="SAM" id="MobiDB-lite"/>
    </source>
</evidence>
<gene>
    <name evidence="6" type="ORF">CDOO_10985</name>
</gene>
<name>A0A097IHY0_9CORY</name>
<feature type="compositionally biased region" description="Low complexity" evidence="5">
    <location>
        <begin position="498"/>
        <end position="528"/>
    </location>
</feature>